<feature type="domain" description="J" evidence="1">
    <location>
        <begin position="146"/>
        <end position="197"/>
    </location>
</feature>
<evidence type="ECO:0000259" key="1">
    <source>
        <dbReference type="PROSITE" id="PS50076"/>
    </source>
</evidence>
<dbReference type="EMBL" id="MN079089">
    <property type="protein sequence ID" value="QEA04823.1"/>
    <property type="molecule type" value="Genomic_DNA"/>
</dbReference>
<sequence>MDNCETAPPAGAWDHHLGRIEAMLREAPEGLAEFELIRALQARDDVPEIAPGCLARPLAMYRTHFLLFHTLYRLGERLAVHGEDVQVDCLCIRILPRTTASALGAPDGVRAFYTDMGNLDGITEAEVERLLGSFWQRLARDDGRADALAELGLSDPVDDAAIRAAYRRLAMRHHPDRGGDGGRLREINRAMRTLGLQ</sequence>
<proteinExistence type="predicted"/>
<accession>A0A5B8R9W9</accession>
<organism evidence="2">
    <name type="scientific">uncultured organism</name>
    <dbReference type="NCBI Taxonomy" id="155900"/>
    <lineage>
        <taxon>unclassified sequences</taxon>
        <taxon>environmental samples</taxon>
    </lineage>
</organism>
<dbReference type="Pfam" id="PF12339">
    <property type="entry name" value="DNAJ_related"/>
    <property type="match status" value="1"/>
</dbReference>
<dbReference type="InterPro" id="IPR001623">
    <property type="entry name" value="DnaJ_domain"/>
</dbReference>
<dbReference type="PROSITE" id="PS50076">
    <property type="entry name" value="DNAJ_2"/>
    <property type="match status" value="1"/>
</dbReference>
<dbReference type="InterPro" id="IPR021059">
    <property type="entry name" value="DnaJ-related_N"/>
</dbReference>
<protein>
    <recommendedName>
        <fullName evidence="1">J domain-containing protein</fullName>
    </recommendedName>
</protein>
<dbReference type="Gene3D" id="1.10.287.110">
    <property type="entry name" value="DnaJ domain"/>
    <property type="match status" value="1"/>
</dbReference>
<gene>
    <name evidence="2" type="ORF">KBTEX_01132</name>
</gene>
<evidence type="ECO:0000313" key="2">
    <source>
        <dbReference type="EMBL" id="QEA04823.1"/>
    </source>
</evidence>
<name>A0A5B8R9W9_9ZZZZ</name>
<dbReference type="AlphaFoldDB" id="A0A5B8R9W9"/>
<dbReference type="SUPFAM" id="SSF46565">
    <property type="entry name" value="Chaperone J-domain"/>
    <property type="match status" value="1"/>
</dbReference>
<dbReference type="CDD" id="cd06257">
    <property type="entry name" value="DnaJ"/>
    <property type="match status" value="1"/>
</dbReference>
<dbReference type="Pfam" id="PF00226">
    <property type="entry name" value="DnaJ"/>
    <property type="match status" value="1"/>
</dbReference>
<reference evidence="2" key="1">
    <citation type="submission" date="2019-06" db="EMBL/GenBank/DDBJ databases">
        <authorList>
            <person name="Murdoch R.W."/>
            <person name="Fathepure B."/>
        </authorList>
    </citation>
    <scope>NUCLEOTIDE SEQUENCE</scope>
</reference>
<dbReference type="SMART" id="SM00271">
    <property type="entry name" value="DnaJ"/>
    <property type="match status" value="1"/>
</dbReference>
<dbReference type="InterPro" id="IPR036869">
    <property type="entry name" value="J_dom_sf"/>
</dbReference>